<evidence type="ECO:0000313" key="3">
    <source>
        <dbReference type="Proteomes" id="UP000179270"/>
    </source>
</evidence>
<dbReference type="GO" id="GO:0008757">
    <property type="term" value="F:S-adenosylmethionine-dependent methyltransferase activity"/>
    <property type="evidence" value="ECO:0007669"/>
    <property type="project" value="InterPro"/>
</dbReference>
<comment type="caution">
    <text evidence="2">The sequence shown here is derived from an EMBL/GenBank/DDBJ whole genome shotgun (WGS) entry which is preliminary data.</text>
</comment>
<feature type="non-terminal residue" evidence="2">
    <location>
        <position position="168"/>
    </location>
</feature>
<accession>A0A1F7I9Q3</accession>
<dbReference type="InterPro" id="IPR013216">
    <property type="entry name" value="Methyltransf_11"/>
</dbReference>
<proteinExistence type="predicted"/>
<dbReference type="STRING" id="1802055.A3A74_02775"/>
<reference evidence="2 3" key="1">
    <citation type="journal article" date="2016" name="Nat. Commun.">
        <title>Thousands of microbial genomes shed light on interconnected biogeochemical processes in an aquifer system.</title>
        <authorList>
            <person name="Anantharaman K."/>
            <person name="Brown C.T."/>
            <person name="Hug L.A."/>
            <person name="Sharon I."/>
            <person name="Castelle C.J."/>
            <person name="Probst A.J."/>
            <person name="Thomas B.C."/>
            <person name="Singh A."/>
            <person name="Wilkins M.J."/>
            <person name="Karaoz U."/>
            <person name="Brodie E.L."/>
            <person name="Williams K.H."/>
            <person name="Hubbard S.S."/>
            <person name="Banfield J.F."/>
        </authorList>
    </citation>
    <scope>NUCLEOTIDE SEQUENCE [LARGE SCALE GENOMIC DNA]</scope>
</reference>
<dbReference type="SUPFAM" id="SSF53335">
    <property type="entry name" value="S-adenosyl-L-methionine-dependent methyltransferases"/>
    <property type="match status" value="1"/>
</dbReference>
<organism evidence="2 3">
    <name type="scientific">Candidatus Roizmanbacteria bacterium RIFCSPLOWO2_01_FULL_35_13</name>
    <dbReference type="NCBI Taxonomy" id="1802055"/>
    <lineage>
        <taxon>Bacteria</taxon>
        <taxon>Candidatus Roizmaniibacteriota</taxon>
    </lineage>
</organism>
<dbReference type="Gene3D" id="3.40.50.150">
    <property type="entry name" value="Vaccinia Virus protein VP39"/>
    <property type="match status" value="1"/>
</dbReference>
<evidence type="ECO:0000313" key="2">
    <source>
        <dbReference type="EMBL" id="OGK40103.1"/>
    </source>
</evidence>
<name>A0A1F7I9Q3_9BACT</name>
<feature type="domain" description="Methyltransferase type 11" evidence="1">
    <location>
        <begin position="38"/>
        <end position="77"/>
    </location>
</feature>
<protein>
    <recommendedName>
        <fullName evidence="1">Methyltransferase type 11 domain-containing protein</fullName>
    </recommendedName>
</protein>
<evidence type="ECO:0000259" key="1">
    <source>
        <dbReference type="Pfam" id="PF08241"/>
    </source>
</evidence>
<dbReference type="Pfam" id="PF08241">
    <property type="entry name" value="Methyltransf_11"/>
    <property type="match status" value="1"/>
</dbReference>
<dbReference type="Proteomes" id="UP000179270">
    <property type="component" value="Unassembled WGS sequence"/>
</dbReference>
<sequence length="168" mass="19966">MIKINLGCGQKYLKGFINTELNKSVKADLYFNLNKFPYPFRNSYATYILMDNVLEHLDNVIKVMQEIHRILKPNGMVKIIVPYFKSDGAYQDPTHKHFFTEKSMDYFSYSGEYNYYTKSRFKILKKEISSSNSTALSKLRYIIPLKSILRYFLFNMFDQLIFELRAIK</sequence>
<dbReference type="EMBL" id="MGAF01000037">
    <property type="protein sequence ID" value="OGK40103.1"/>
    <property type="molecule type" value="Genomic_DNA"/>
</dbReference>
<dbReference type="AlphaFoldDB" id="A0A1F7I9Q3"/>
<dbReference type="InterPro" id="IPR029063">
    <property type="entry name" value="SAM-dependent_MTases_sf"/>
</dbReference>
<gene>
    <name evidence="2" type="ORF">A3A74_02775</name>
</gene>